<dbReference type="RefSeq" id="WP_151079685.1">
    <property type="nucleotide sequence ID" value="NZ_CP047647.1"/>
</dbReference>
<evidence type="ECO:0000313" key="2">
    <source>
        <dbReference type="Proteomes" id="UP000326380"/>
    </source>
</evidence>
<comment type="caution">
    <text evidence="1">The sequence shown here is derived from an EMBL/GenBank/DDBJ whole genome shotgun (WGS) entry which is preliminary data.</text>
</comment>
<proteinExistence type="predicted"/>
<sequence length="93" mass="10596">MIIKTLLIFFLVATLLRMVLPLLMRWLLTTFVRKQMERGGVRFDPRAAPFGAPPPPNPGPEGKVRVDYVPPAAKPRRAEEFRGGDYVDFEEVK</sequence>
<dbReference type="EMBL" id="VTWU01000005">
    <property type="protein sequence ID" value="KAA9331507.1"/>
    <property type="molecule type" value="Genomic_DNA"/>
</dbReference>
<reference evidence="1 2" key="1">
    <citation type="submission" date="2019-09" db="EMBL/GenBank/DDBJ databases">
        <title>Genome sequence of Hymenobacter sp. M3.</title>
        <authorList>
            <person name="Srinivasan S."/>
        </authorList>
    </citation>
    <scope>NUCLEOTIDE SEQUENCE [LARGE SCALE GENOMIC DNA]</scope>
    <source>
        <strain evidence="1 2">M3</strain>
    </source>
</reference>
<name>A0A7L4ZZG2_9BACT</name>
<dbReference type="AlphaFoldDB" id="A0A7L4ZZG2"/>
<evidence type="ECO:0000313" key="1">
    <source>
        <dbReference type="EMBL" id="KAA9331507.1"/>
    </source>
</evidence>
<protein>
    <submittedName>
        <fullName evidence="1">Uncharacterized protein</fullName>
    </submittedName>
</protein>
<accession>A0A7L4ZZG2</accession>
<organism evidence="1 2">
    <name type="scientific">Hymenobacter busanensis</name>
    <dbReference type="NCBI Taxonomy" id="2607656"/>
    <lineage>
        <taxon>Bacteria</taxon>
        <taxon>Pseudomonadati</taxon>
        <taxon>Bacteroidota</taxon>
        <taxon>Cytophagia</taxon>
        <taxon>Cytophagales</taxon>
        <taxon>Hymenobacteraceae</taxon>
        <taxon>Hymenobacter</taxon>
    </lineage>
</organism>
<keyword evidence="2" id="KW-1185">Reference proteome</keyword>
<gene>
    <name evidence="1" type="ORF">F0P96_14805</name>
</gene>
<dbReference type="Proteomes" id="UP000326380">
    <property type="component" value="Unassembled WGS sequence"/>
</dbReference>